<dbReference type="InterPro" id="IPR023408">
    <property type="entry name" value="MscS_beta-dom_sf"/>
</dbReference>
<evidence type="ECO:0000256" key="4">
    <source>
        <dbReference type="ARBA" id="ARBA00023136"/>
    </source>
</evidence>
<feature type="domain" description="Mechanosensitive ion channel MscS" evidence="7">
    <location>
        <begin position="114"/>
        <end position="164"/>
    </location>
</feature>
<reference evidence="8" key="1">
    <citation type="submission" date="2021-03" db="EMBL/GenBank/DDBJ databases">
        <title>Genomic Encyclopedia of Type Strains, Phase IV (KMG-IV): sequencing the most valuable type-strain genomes for metagenomic binning, comparative biology and taxonomic classification.</title>
        <authorList>
            <person name="Goeker M."/>
        </authorList>
    </citation>
    <scope>NUCLEOTIDE SEQUENCE</scope>
    <source>
        <strain evidence="8">DSM 26232</strain>
    </source>
</reference>
<sequence length="194" mass="20766">MQPLQFGVVEEGIDQFVGNIAAAIPKLLSGLIFLVLAAIFAKIVMLLVGVALKRAFSDESTVYRRFIGAIVAAFLWFGIALSFLSIIGLDEIATSMGTAAGFLALGVSYSLSSMIADAVAGVYLLRDPDFMPGDRVKAGDVTGTVESIELRKTRFVDESDDTVVRGNAEIEKKWTKLEEGAAEPAREPTGESED</sequence>
<dbReference type="AlphaFoldDB" id="A0A8T4GZD0"/>
<keyword evidence="4 6" id="KW-0472">Membrane</keyword>
<comment type="caution">
    <text evidence="8">The sequence shown here is derived from an EMBL/GenBank/DDBJ whole genome shotgun (WGS) entry which is preliminary data.</text>
</comment>
<evidence type="ECO:0000313" key="9">
    <source>
        <dbReference type="Proteomes" id="UP000823736"/>
    </source>
</evidence>
<evidence type="ECO:0000313" key="8">
    <source>
        <dbReference type="EMBL" id="MBP1987780.1"/>
    </source>
</evidence>
<feature type="region of interest" description="Disordered" evidence="5">
    <location>
        <begin position="174"/>
        <end position="194"/>
    </location>
</feature>
<dbReference type="Pfam" id="PF00924">
    <property type="entry name" value="MS_channel_2nd"/>
    <property type="match status" value="1"/>
</dbReference>
<dbReference type="GO" id="GO:0008381">
    <property type="term" value="F:mechanosensitive monoatomic ion channel activity"/>
    <property type="evidence" value="ECO:0007669"/>
    <property type="project" value="InterPro"/>
</dbReference>
<name>A0A8T4GZD0_9EURY</name>
<dbReference type="Gene3D" id="2.30.30.60">
    <property type="match status" value="1"/>
</dbReference>
<keyword evidence="9" id="KW-1185">Reference proteome</keyword>
<evidence type="ECO:0000259" key="7">
    <source>
        <dbReference type="Pfam" id="PF00924"/>
    </source>
</evidence>
<dbReference type="Pfam" id="PF05552">
    <property type="entry name" value="MS_channel_1st_1"/>
    <property type="match status" value="1"/>
</dbReference>
<dbReference type="GO" id="GO:0016020">
    <property type="term" value="C:membrane"/>
    <property type="evidence" value="ECO:0007669"/>
    <property type="project" value="UniProtKB-SubCell"/>
</dbReference>
<dbReference type="EMBL" id="JAGGLC010000005">
    <property type="protein sequence ID" value="MBP1987780.1"/>
    <property type="molecule type" value="Genomic_DNA"/>
</dbReference>
<dbReference type="Proteomes" id="UP000823736">
    <property type="component" value="Unassembled WGS sequence"/>
</dbReference>
<evidence type="ECO:0000256" key="2">
    <source>
        <dbReference type="ARBA" id="ARBA00022692"/>
    </source>
</evidence>
<accession>A0A8T4GZD0</accession>
<proteinExistence type="predicted"/>
<dbReference type="InterPro" id="IPR010920">
    <property type="entry name" value="LSM_dom_sf"/>
</dbReference>
<evidence type="ECO:0000256" key="6">
    <source>
        <dbReference type="SAM" id="Phobius"/>
    </source>
</evidence>
<protein>
    <submittedName>
        <fullName evidence="8">Small-conductance mechanosensitive channel</fullName>
    </submittedName>
</protein>
<dbReference type="SUPFAM" id="SSF50182">
    <property type="entry name" value="Sm-like ribonucleoproteins"/>
    <property type="match status" value="1"/>
</dbReference>
<feature type="transmembrane region" description="Helical" evidence="6">
    <location>
        <begin position="99"/>
        <end position="125"/>
    </location>
</feature>
<feature type="transmembrane region" description="Helical" evidence="6">
    <location>
        <begin position="62"/>
        <end position="87"/>
    </location>
</feature>
<organism evidence="8 9">
    <name type="scientific">Halolamina salifodinae</name>
    <dbReference type="NCBI Taxonomy" id="1202767"/>
    <lineage>
        <taxon>Archaea</taxon>
        <taxon>Methanobacteriati</taxon>
        <taxon>Methanobacteriota</taxon>
        <taxon>Stenosarchaea group</taxon>
        <taxon>Halobacteria</taxon>
        <taxon>Halobacteriales</taxon>
        <taxon>Haloferacaceae</taxon>
    </lineage>
</organism>
<feature type="transmembrane region" description="Helical" evidence="6">
    <location>
        <begin position="27"/>
        <end position="50"/>
    </location>
</feature>
<gene>
    <name evidence="8" type="ORF">J2753_002290</name>
</gene>
<evidence type="ECO:0000256" key="3">
    <source>
        <dbReference type="ARBA" id="ARBA00022989"/>
    </source>
</evidence>
<dbReference type="PANTHER" id="PTHR30221">
    <property type="entry name" value="SMALL-CONDUCTANCE MECHANOSENSITIVE CHANNEL"/>
    <property type="match status" value="1"/>
</dbReference>
<keyword evidence="2 6" id="KW-0812">Transmembrane</keyword>
<keyword evidence="3 6" id="KW-1133">Transmembrane helix</keyword>
<evidence type="ECO:0000256" key="1">
    <source>
        <dbReference type="ARBA" id="ARBA00004370"/>
    </source>
</evidence>
<dbReference type="PANTHER" id="PTHR30221:SF1">
    <property type="entry name" value="SMALL-CONDUCTANCE MECHANOSENSITIVE CHANNEL"/>
    <property type="match status" value="1"/>
</dbReference>
<dbReference type="RefSeq" id="WP_209492144.1">
    <property type="nucleotide sequence ID" value="NZ_JAGGLC010000005.1"/>
</dbReference>
<dbReference type="InterPro" id="IPR045275">
    <property type="entry name" value="MscS_archaea/bacteria_type"/>
</dbReference>
<comment type="subcellular location">
    <subcellularLocation>
        <location evidence="1">Membrane</location>
    </subcellularLocation>
</comment>
<evidence type="ECO:0000256" key="5">
    <source>
        <dbReference type="SAM" id="MobiDB-lite"/>
    </source>
</evidence>
<dbReference type="InterPro" id="IPR006685">
    <property type="entry name" value="MscS_channel_2nd"/>
</dbReference>
<dbReference type="OrthoDB" id="252961at2157"/>
<dbReference type="InterPro" id="IPR008910">
    <property type="entry name" value="MSC_TM_helix"/>
</dbReference>